<evidence type="ECO:0000313" key="3">
    <source>
        <dbReference type="EMBL" id="OGG24664.1"/>
    </source>
</evidence>
<accession>A0A1F6AIX6</accession>
<organism evidence="3 4">
    <name type="scientific">Candidatus Gottesmanbacteria bacterium RIFCSPLOWO2_01_FULL_43_11b</name>
    <dbReference type="NCBI Taxonomy" id="1798392"/>
    <lineage>
        <taxon>Bacteria</taxon>
        <taxon>Candidatus Gottesmaniibacteriota</taxon>
    </lineage>
</organism>
<feature type="domain" description="HTH cro/C1-type" evidence="2">
    <location>
        <begin position="33"/>
        <end position="87"/>
    </location>
</feature>
<dbReference type="PANTHER" id="PTHR46797:SF1">
    <property type="entry name" value="METHYLPHOSPHONATE SYNTHASE"/>
    <property type="match status" value="1"/>
</dbReference>
<dbReference type="EMBL" id="MFJV01000001">
    <property type="protein sequence ID" value="OGG24664.1"/>
    <property type="molecule type" value="Genomic_DNA"/>
</dbReference>
<evidence type="ECO:0000313" key="4">
    <source>
        <dbReference type="Proteomes" id="UP000178759"/>
    </source>
</evidence>
<sequence>MNWATHKKQLLKDSAFRAALRDSALEYRIAREVITKRIKHKLTQKQLAQRLKTRQSVISRLENAKTVPSLSFLKRLAKVFGTKVSISLSPLP</sequence>
<dbReference type="PANTHER" id="PTHR46797">
    <property type="entry name" value="HTH-TYPE TRANSCRIPTIONAL REGULATOR"/>
    <property type="match status" value="1"/>
</dbReference>
<comment type="caution">
    <text evidence="3">The sequence shown here is derived from an EMBL/GenBank/DDBJ whole genome shotgun (WGS) entry which is preliminary data.</text>
</comment>
<dbReference type="Proteomes" id="UP000178759">
    <property type="component" value="Unassembled WGS sequence"/>
</dbReference>
<dbReference type="Gene3D" id="1.10.260.40">
    <property type="entry name" value="lambda repressor-like DNA-binding domains"/>
    <property type="match status" value="1"/>
</dbReference>
<dbReference type="InterPro" id="IPR050807">
    <property type="entry name" value="TransReg_Diox_bact_type"/>
</dbReference>
<dbReference type="SUPFAM" id="SSF47413">
    <property type="entry name" value="lambda repressor-like DNA-binding domains"/>
    <property type="match status" value="1"/>
</dbReference>
<protein>
    <recommendedName>
        <fullName evidence="2">HTH cro/C1-type domain-containing protein</fullName>
    </recommendedName>
</protein>
<dbReference type="PROSITE" id="PS50943">
    <property type="entry name" value="HTH_CROC1"/>
    <property type="match status" value="1"/>
</dbReference>
<dbReference type="InterPro" id="IPR010982">
    <property type="entry name" value="Lambda_DNA-bd_dom_sf"/>
</dbReference>
<name>A0A1F6AIX6_9BACT</name>
<dbReference type="GO" id="GO:0003677">
    <property type="term" value="F:DNA binding"/>
    <property type="evidence" value="ECO:0007669"/>
    <property type="project" value="UniProtKB-KW"/>
</dbReference>
<keyword evidence="1" id="KW-0238">DNA-binding</keyword>
<evidence type="ECO:0000259" key="2">
    <source>
        <dbReference type="PROSITE" id="PS50943"/>
    </source>
</evidence>
<gene>
    <name evidence="3" type="ORF">A3A79_03650</name>
</gene>
<dbReference type="Pfam" id="PF01381">
    <property type="entry name" value="HTH_3"/>
    <property type="match status" value="1"/>
</dbReference>
<dbReference type="CDD" id="cd00093">
    <property type="entry name" value="HTH_XRE"/>
    <property type="match status" value="1"/>
</dbReference>
<evidence type="ECO:0000256" key="1">
    <source>
        <dbReference type="ARBA" id="ARBA00023125"/>
    </source>
</evidence>
<dbReference type="GO" id="GO:0003700">
    <property type="term" value="F:DNA-binding transcription factor activity"/>
    <property type="evidence" value="ECO:0007669"/>
    <property type="project" value="TreeGrafter"/>
</dbReference>
<dbReference type="SMART" id="SM00530">
    <property type="entry name" value="HTH_XRE"/>
    <property type="match status" value="1"/>
</dbReference>
<reference evidence="3 4" key="1">
    <citation type="journal article" date="2016" name="Nat. Commun.">
        <title>Thousands of microbial genomes shed light on interconnected biogeochemical processes in an aquifer system.</title>
        <authorList>
            <person name="Anantharaman K."/>
            <person name="Brown C.T."/>
            <person name="Hug L.A."/>
            <person name="Sharon I."/>
            <person name="Castelle C.J."/>
            <person name="Probst A.J."/>
            <person name="Thomas B.C."/>
            <person name="Singh A."/>
            <person name="Wilkins M.J."/>
            <person name="Karaoz U."/>
            <person name="Brodie E.L."/>
            <person name="Williams K.H."/>
            <person name="Hubbard S.S."/>
            <person name="Banfield J.F."/>
        </authorList>
    </citation>
    <scope>NUCLEOTIDE SEQUENCE [LARGE SCALE GENOMIC DNA]</scope>
</reference>
<dbReference type="GO" id="GO:0005829">
    <property type="term" value="C:cytosol"/>
    <property type="evidence" value="ECO:0007669"/>
    <property type="project" value="TreeGrafter"/>
</dbReference>
<dbReference type="STRING" id="1798392.A3A79_03650"/>
<proteinExistence type="predicted"/>
<dbReference type="InterPro" id="IPR001387">
    <property type="entry name" value="Cro/C1-type_HTH"/>
</dbReference>
<dbReference type="AlphaFoldDB" id="A0A1F6AIX6"/>